<dbReference type="SUPFAM" id="SSF52038">
    <property type="entry name" value="Barstar-related"/>
    <property type="match status" value="1"/>
</dbReference>
<dbReference type="RefSeq" id="WP_205378190.1">
    <property type="nucleotide sequence ID" value="NZ_JAFEJA010000002.1"/>
</dbReference>
<dbReference type="InterPro" id="IPR000468">
    <property type="entry name" value="Barstar"/>
</dbReference>
<name>A0ABS2V2T5_9ACTN</name>
<keyword evidence="4" id="KW-1185">Reference proteome</keyword>
<dbReference type="Gene3D" id="3.30.370.10">
    <property type="entry name" value="Barstar-like"/>
    <property type="match status" value="1"/>
</dbReference>
<evidence type="ECO:0000313" key="4">
    <source>
        <dbReference type="Proteomes" id="UP000664109"/>
    </source>
</evidence>
<feature type="domain" description="Barstar (barnase inhibitor)" evidence="2">
    <location>
        <begin position="2"/>
        <end position="79"/>
    </location>
</feature>
<proteinExistence type="inferred from homology"/>
<comment type="similarity">
    <text evidence="1">Belongs to the barstar family.</text>
</comment>
<dbReference type="Pfam" id="PF01337">
    <property type="entry name" value="Barstar"/>
    <property type="match status" value="1"/>
</dbReference>
<dbReference type="EMBL" id="JAFEJA010000002">
    <property type="protein sequence ID" value="MBM9624154.1"/>
    <property type="molecule type" value="Genomic_DNA"/>
</dbReference>
<organism evidence="3 4">
    <name type="scientific">Streptomyces zhihengii</name>
    <dbReference type="NCBI Taxonomy" id="1818004"/>
    <lineage>
        <taxon>Bacteria</taxon>
        <taxon>Bacillati</taxon>
        <taxon>Actinomycetota</taxon>
        <taxon>Actinomycetes</taxon>
        <taxon>Kitasatosporales</taxon>
        <taxon>Streptomycetaceae</taxon>
        <taxon>Streptomyces</taxon>
    </lineage>
</organism>
<dbReference type="Proteomes" id="UP000664109">
    <property type="component" value="Unassembled WGS sequence"/>
</dbReference>
<dbReference type="InterPro" id="IPR035905">
    <property type="entry name" value="Barstar-like_sf"/>
</dbReference>
<accession>A0ABS2V2T5</accession>
<reference evidence="3 4" key="1">
    <citation type="journal article" date="2016" name="Arch. Microbiol.">
        <title>Streptomyces zhihengii sp. nov., isolated from rhizospheric soil of Psammosilene tunicoides.</title>
        <authorList>
            <person name="Huang M.J."/>
            <person name="Fei J.J."/>
            <person name="Salam N."/>
            <person name="Kim C.J."/>
            <person name="Hozzein W.N."/>
            <person name="Xiao M."/>
            <person name="Huang H.Q."/>
            <person name="Li W.J."/>
        </authorList>
    </citation>
    <scope>NUCLEOTIDE SEQUENCE [LARGE SCALE GENOMIC DNA]</scope>
    <source>
        <strain evidence="3 4">YIM T102</strain>
    </source>
</reference>
<evidence type="ECO:0000313" key="3">
    <source>
        <dbReference type="EMBL" id="MBM9624154.1"/>
    </source>
</evidence>
<comment type="caution">
    <text evidence="3">The sequence shown here is derived from an EMBL/GenBank/DDBJ whole genome shotgun (WGS) entry which is preliminary data.</text>
</comment>
<sequence length="242" mass="26583">MRLDGRELRDPASVFRTFARELSFLDSFGYNWDALVDCLHDWHGPGHGNQDLAILIEHADDLLNADFLGLFVSVLAQAAWSSNLRLDGDGVPDEWRQRIAQHFIFLLDHTAPVAFIEKVARGIDVAVALSDGRLLVTLTDVDWPGGDSASAPWTAGTLSFADEEILSGRNIEGIKVFRDHLGCSTHEALDILRSRSELLRHNYSDGHMMGRASQATGLRAGYVINSMCGCSGSAGQTNRCCR</sequence>
<evidence type="ECO:0000256" key="1">
    <source>
        <dbReference type="ARBA" id="ARBA00006845"/>
    </source>
</evidence>
<evidence type="ECO:0000259" key="2">
    <source>
        <dbReference type="Pfam" id="PF01337"/>
    </source>
</evidence>
<protein>
    <submittedName>
        <fullName evidence="3">Barstar family protein</fullName>
    </submittedName>
</protein>
<gene>
    <name evidence="3" type="ORF">JE024_36910</name>
</gene>